<evidence type="ECO:0000313" key="1">
    <source>
        <dbReference type="EMBL" id="ETJ16288.1"/>
    </source>
</evidence>
<gene>
    <name evidence="1" type="ORF">Q604_UNBc4C00076G0002</name>
</gene>
<protein>
    <submittedName>
        <fullName evidence="1">Uncharacterized protein</fullName>
    </submittedName>
</protein>
<sequence>FAIARFHVISGFESEYFSKRIPFVKDMPQYITPSILNLIDNYKYWPFTKQLTYLNTLNSLSYFYRIEEC</sequence>
<organism evidence="1">
    <name type="scientific">human gut metagenome</name>
    <dbReference type="NCBI Taxonomy" id="408170"/>
    <lineage>
        <taxon>unclassified sequences</taxon>
        <taxon>metagenomes</taxon>
        <taxon>organismal metagenomes</taxon>
    </lineage>
</organism>
<dbReference type="EMBL" id="AZMM01018857">
    <property type="protein sequence ID" value="ETJ16288.1"/>
    <property type="molecule type" value="Genomic_DNA"/>
</dbReference>
<comment type="caution">
    <text evidence="1">The sequence shown here is derived from an EMBL/GenBank/DDBJ whole genome shotgun (WGS) entry which is preliminary data.</text>
</comment>
<accession>W1WDS0</accession>
<proteinExistence type="predicted"/>
<dbReference type="AlphaFoldDB" id="W1WDS0"/>
<feature type="non-terminal residue" evidence="1">
    <location>
        <position position="1"/>
    </location>
</feature>
<reference evidence="1" key="1">
    <citation type="submission" date="2013-12" db="EMBL/GenBank/DDBJ databases">
        <title>A Varibaculum cambriense genome reconstructed from a premature infant gut community with otherwise low bacterial novelty that shifts toward anaerobic metabolism during the third week of life.</title>
        <authorList>
            <person name="Brown C.T."/>
            <person name="Sharon I."/>
            <person name="Thomas B.C."/>
            <person name="Castelle C.J."/>
            <person name="Morowitz M.J."/>
            <person name="Banfield J.F."/>
        </authorList>
    </citation>
    <scope>NUCLEOTIDE SEQUENCE</scope>
</reference>
<name>W1WDS0_9ZZZZ</name>